<reference evidence="2 3" key="1">
    <citation type="submission" date="2014-09" db="EMBL/GenBank/DDBJ databases">
        <title>Draft genome of Bradyrhizobium japonicum Is-34.</title>
        <authorList>
            <person name="Tsurumaru H."/>
            <person name="Yamakawa T."/>
            <person name="Hashimoto S."/>
            <person name="Okizaki K."/>
            <person name="Kanesaki Y."/>
            <person name="Yoshikawa H."/>
            <person name="Yajima S."/>
        </authorList>
    </citation>
    <scope>NUCLEOTIDE SEQUENCE [LARGE SCALE GENOMIC DNA]</scope>
    <source>
        <strain evidence="2 3">Is-34</strain>
    </source>
</reference>
<accession>A0A0A3Y0Z8</accession>
<feature type="compositionally biased region" description="Low complexity" evidence="1">
    <location>
        <begin position="64"/>
        <end position="85"/>
    </location>
</feature>
<protein>
    <submittedName>
        <fullName evidence="2">Uncharacterized protein</fullName>
    </submittedName>
</protein>
<evidence type="ECO:0000313" key="3">
    <source>
        <dbReference type="Proteomes" id="UP000030377"/>
    </source>
</evidence>
<comment type="caution">
    <text evidence="2">The sequence shown here is derived from an EMBL/GenBank/DDBJ whole genome shotgun (WGS) entry which is preliminary data.</text>
</comment>
<name>A0A0A3Y0Z8_BRAJP</name>
<dbReference type="AlphaFoldDB" id="A0A0A3Y0Z8"/>
<evidence type="ECO:0000256" key="1">
    <source>
        <dbReference type="SAM" id="MobiDB-lite"/>
    </source>
</evidence>
<dbReference type="EMBL" id="JRPN01000014">
    <property type="protein sequence ID" value="KGT79026.1"/>
    <property type="molecule type" value="Genomic_DNA"/>
</dbReference>
<dbReference type="Proteomes" id="UP000030377">
    <property type="component" value="Unassembled WGS sequence"/>
</dbReference>
<proteinExistence type="predicted"/>
<feature type="region of interest" description="Disordered" evidence="1">
    <location>
        <begin position="1"/>
        <end position="91"/>
    </location>
</feature>
<sequence>MLDGAFGWRLDAGDERRRVRPGTRPGTRKRWTTGAGRSAGRPAGTTTRHSPTGGATCDGASRCAGISSSGHAAATGHGAESGASHDLTATAPGPVLRCTATASRPAHGGAAA</sequence>
<evidence type="ECO:0000313" key="2">
    <source>
        <dbReference type="EMBL" id="KGT79026.1"/>
    </source>
</evidence>
<organism evidence="2 3">
    <name type="scientific">Bradyrhizobium japonicum</name>
    <dbReference type="NCBI Taxonomy" id="375"/>
    <lineage>
        <taxon>Bacteria</taxon>
        <taxon>Pseudomonadati</taxon>
        <taxon>Pseudomonadota</taxon>
        <taxon>Alphaproteobacteria</taxon>
        <taxon>Hyphomicrobiales</taxon>
        <taxon>Nitrobacteraceae</taxon>
        <taxon>Bradyrhizobium</taxon>
    </lineage>
</organism>
<feature type="compositionally biased region" description="Basic residues" evidence="1">
    <location>
        <begin position="18"/>
        <end position="31"/>
    </location>
</feature>
<gene>
    <name evidence="2" type="ORF">MA20_16850</name>
</gene>